<evidence type="ECO:0000259" key="8">
    <source>
        <dbReference type="Pfam" id="PF12805"/>
    </source>
</evidence>
<keyword evidence="4 7" id="KW-1133">Transmembrane helix</keyword>
<dbReference type="RefSeq" id="WP_301197898.1">
    <property type="nucleotide sequence ID" value="NZ_JAPDPI010000004.1"/>
</dbReference>
<proteinExistence type="inferred from homology"/>
<dbReference type="Pfam" id="PF12805">
    <property type="entry name" value="FUSC-like"/>
    <property type="match status" value="1"/>
</dbReference>
<keyword evidence="5 7" id="KW-0472">Membrane</keyword>
<dbReference type="PANTHER" id="PTHR30509">
    <property type="entry name" value="P-HYDROXYBENZOIC ACID EFFLUX PUMP SUBUNIT-RELATED"/>
    <property type="match status" value="1"/>
</dbReference>
<evidence type="ECO:0000256" key="3">
    <source>
        <dbReference type="ARBA" id="ARBA00022692"/>
    </source>
</evidence>
<sequence length="713" mass="81869">MTDYKKQSAWLQKINKDFWRNPNRMLALKVVIPVFVQSIPFLLFNNITAGITMSLGTVAAALSESDDHPKGRLKALTITIIGFTITTISVSLLKPFPLIFGIGFILSTIIFILIGGISERYRAISYGAILIGIYAMLVYHESSSWYLQPLLLCSGALIYGITSLLLLFRKPWRLLDEQLSSGFKMLSEYLDEKARSFANTQNHSKPNNKLSILNIKVVAALEKCKEVINIYNKEVDSNKLLPYLQRFMLLQSLHERAASSHEQYETLKEKIEYKELLEGFSELLHQLSHATRLLADNLLTNTTYSHPISIDWIISSLQYEIDKLPPHDKQLLELLLYNLMRSHQSLKKIYNIKESTSIPKLGVDNRGTWERIKEQLDFTHPRLRYAIRLSSCFLIAYTLTILFNLENGEWIILTSLFVSQPTYSETRKRLFQRIYGTMTGVIAGILLTQLTSSSGQLILILVSIYFFFYFLRTQYSYAVIFITIYVLASNSFNGETEVHILAPRLIDTIIGASLSFLAIRFLWPNWQYKQIPRLISNALTTNAKYLKEINTQLLHNNSDDYNYRLARRLAHKADNALTLAWQSMQIEPQKKQRLIQKAFTLTFLNHALLSHLSALGATNKNYKNKADDYLFIMNRITDSLFEAANTIELKQSKTTQNSLRPLLLELKEKTDKESNIEKKQHLRLLYNIAAVTNKLLKESNGIQSPPKHAHPQI</sequence>
<dbReference type="Pfam" id="PF13515">
    <property type="entry name" value="FUSC_2"/>
    <property type="match status" value="1"/>
</dbReference>
<feature type="domain" description="Integral membrane bound transporter" evidence="9">
    <location>
        <begin position="396"/>
        <end position="517"/>
    </location>
</feature>
<feature type="transmembrane region" description="Helical" evidence="7">
    <location>
        <begin position="146"/>
        <end position="168"/>
    </location>
</feature>
<feature type="transmembrane region" description="Helical" evidence="7">
    <location>
        <begin position="98"/>
        <end position="116"/>
    </location>
</feature>
<comment type="subcellular location">
    <subcellularLocation>
        <location evidence="1">Cell membrane</location>
        <topology evidence="1">Multi-pass membrane protein</topology>
    </subcellularLocation>
</comment>
<dbReference type="InterPro" id="IPR049453">
    <property type="entry name" value="Memb_transporter_dom"/>
</dbReference>
<feature type="transmembrane region" description="Helical" evidence="7">
    <location>
        <begin position="385"/>
        <end position="405"/>
    </location>
</feature>
<keyword evidence="11" id="KW-1185">Reference proteome</keyword>
<dbReference type="Proteomes" id="UP001207408">
    <property type="component" value="Unassembled WGS sequence"/>
</dbReference>
<feature type="domain" description="Integral membrane protein YccS N-terminal" evidence="8">
    <location>
        <begin position="76"/>
        <end position="341"/>
    </location>
</feature>
<keyword evidence="3 7" id="KW-0812">Transmembrane</keyword>
<evidence type="ECO:0000256" key="5">
    <source>
        <dbReference type="ARBA" id="ARBA00023136"/>
    </source>
</evidence>
<reference evidence="10" key="1">
    <citation type="submission" date="2022-10" db="EMBL/GenBank/DDBJ databases">
        <authorList>
            <person name="Yu W.X."/>
        </authorList>
    </citation>
    <scope>NUCLEOTIDE SEQUENCE</scope>
    <source>
        <strain evidence="10">D04</strain>
    </source>
</reference>
<feature type="transmembrane region" description="Helical" evidence="7">
    <location>
        <begin position="505"/>
        <end position="523"/>
    </location>
</feature>
<dbReference type="GO" id="GO:0005886">
    <property type="term" value="C:plasma membrane"/>
    <property type="evidence" value="ECO:0007669"/>
    <property type="project" value="UniProtKB-SubCell"/>
</dbReference>
<dbReference type="PANTHER" id="PTHR30509:SF8">
    <property type="entry name" value="INNER MEMBRANE PROTEIN YCCS"/>
    <property type="match status" value="1"/>
</dbReference>
<evidence type="ECO:0000256" key="1">
    <source>
        <dbReference type="ARBA" id="ARBA00004651"/>
    </source>
</evidence>
<protein>
    <submittedName>
        <fullName evidence="10">FUSC family protein</fullName>
    </submittedName>
</protein>
<evidence type="ECO:0000256" key="2">
    <source>
        <dbReference type="ARBA" id="ARBA00022475"/>
    </source>
</evidence>
<keyword evidence="2" id="KW-1003">Cell membrane</keyword>
<evidence type="ECO:0000256" key="7">
    <source>
        <dbReference type="SAM" id="Phobius"/>
    </source>
</evidence>
<organism evidence="10 11">
    <name type="scientific">Plebeiibacterium marinum</name>
    <dbReference type="NCBI Taxonomy" id="2992111"/>
    <lineage>
        <taxon>Bacteria</taxon>
        <taxon>Pseudomonadati</taxon>
        <taxon>Bacteroidota</taxon>
        <taxon>Bacteroidia</taxon>
        <taxon>Marinilabiliales</taxon>
        <taxon>Marinilabiliaceae</taxon>
        <taxon>Plebeiibacterium</taxon>
    </lineage>
</organism>
<name>A0AAE3MBR0_9BACT</name>
<feature type="transmembrane region" description="Helical" evidence="7">
    <location>
        <begin position="123"/>
        <end position="140"/>
    </location>
</feature>
<gene>
    <name evidence="10" type="ORF">OM074_03515</name>
</gene>
<evidence type="ECO:0000256" key="4">
    <source>
        <dbReference type="ARBA" id="ARBA00022989"/>
    </source>
</evidence>
<evidence type="ECO:0000313" key="10">
    <source>
        <dbReference type="EMBL" id="MCW3804679.1"/>
    </source>
</evidence>
<accession>A0AAE3MBR0</accession>
<dbReference type="InterPro" id="IPR032692">
    <property type="entry name" value="YccS_N"/>
</dbReference>
<dbReference type="EMBL" id="JAPDPI010000004">
    <property type="protein sequence ID" value="MCW3804679.1"/>
    <property type="molecule type" value="Genomic_DNA"/>
</dbReference>
<comment type="similarity">
    <text evidence="6">Belongs to the YccS/YhfK family.</text>
</comment>
<evidence type="ECO:0000313" key="11">
    <source>
        <dbReference type="Proteomes" id="UP001207408"/>
    </source>
</evidence>
<evidence type="ECO:0000256" key="6">
    <source>
        <dbReference type="ARBA" id="ARBA00043993"/>
    </source>
</evidence>
<evidence type="ECO:0000259" key="9">
    <source>
        <dbReference type="Pfam" id="PF13515"/>
    </source>
</evidence>
<comment type="caution">
    <text evidence="10">The sequence shown here is derived from an EMBL/GenBank/DDBJ whole genome shotgun (WGS) entry which is preliminary data.</text>
</comment>
<feature type="transmembrane region" description="Helical" evidence="7">
    <location>
        <begin position="475"/>
        <end position="493"/>
    </location>
</feature>
<dbReference type="AlphaFoldDB" id="A0AAE3MBR0"/>